<keyword evidence="2" id="KW-1185">Reference proteome</keyword>
<protein>
    <submittedName>
        <fullName evidence="1">Uncharacterized protein</fullName>
    </submittedName>
</protein>
<dbReference type="Proteomes" id="UP001152658">
    <property type="component" value="Unassembled WGS sequence"/>
</dbReference>
<evidence type="ECO:0000313" key="1">
    <source>
        <dbReference type="EMBL" id="CAH8195665.1"/>
    </source>
</evidence>
<comment type="caution">
    <text evidence="1">The sequence shown here is derived from an EMBL/GenBank/DDBJ whole genome shotgun (WGS) entry which is preliminary data.</text>
</comment>
<name>A0ABN8TMW9_9VIBR</name>
<evidence type="ECO:0000313" key="2">
    <source>
        <dbReference type="Proteomes" id="UP001152658"/>
    </source>
</evidence>
<dbReference type="EMBL" id="CALYLK010000002">
    <property type="protein sequence ID" value="CAH8195665.1"/>
    <property type="molecule type" value="Genomic_DNA"/>
</dbReference>
<gene>
    <name evidence="1" type="ORF">VAE063_1010047</name>
</gene>
<organism evidence="1 2">
    <name type="scientific">Vibrio aestuarianus</name>
    <dbReference type="NCBI Taxonomy" id="28171"/>
    <lineage>
        <taxon>Bacteria</taxon>
        <taxon>Pseudomonadati</taxon>
        <taxon>Pseudomonadota</taxon>
        <taxon>Gammaproteobacteria</taxon>
        <taxon>Vibrionales</taxon>
        <taxon>Vibrionaceae</taxon>
        <taxon>Vibrio</taxon>
    </lineage>
</organism>
<sequence length="52" mass="5746">MALLVATGSVAFTAIGINKVLIDNAITESLNFTIKFHPHMHSMENIEMQKNC</sequence>
<accession>A0ABN8TMW9</accession>
<proteinExistence type="predicted"/>
<reference evidence="1" key="1">
    <citation type="submission" date="2022-06" db="EMBL/GenBank/DDBJ databases">
        <authorList>
            <person name="Goudenege D."/>
            <person name="Le Roux F."/>
        </authorList>
    </citation>
    <scope>NUCLEOTIDE SEQUENCE</scope>
    <source>
        <strain evidence="1">12-063</strain>
    </source>
</reference>